<gene>
    <name evidence="1" type="ORF">V6N11_069417</name>
</gene>
<comment type="caution">
    <text evidence="1">The sequence shown here is derived from an EMBL/GenBank/DDBJ whole genome shotgun (WGS) entry which is preliminary data.</text>
</comment>
<protein>
    <submittedName>
        <fullName evidence="1">Uncharacterized protein</fullName>
    </submittedName>
</protein>
<name>A0ABR1ZL47_9ROSI</name>
<evidence type="ECO:0000313" key="1">
    <source>
        <dbReference type="EMBL" id="KAK8481194.1"/>
    </source>
</evidence>
<sequence>MASSSDTVNKLFEQGRTKIWPPGSLEEKVQNLVKTWEIEMFHKLSSCNYKSVKLDTYTTNINGMKPLTIEEKRRIGGGYNNFMQTSLPEELRGYDPTQETADTSHVAFTTAFCRIL</sequence>
<dbReference type="PANTHER" id="PTHR31723">
    <property type="entry name" value="PATHOGENESIS-RELATED FAMILY PROTEIN"/>
    <property type="match status" value="1"/>
</dbReference>
<keyword evidence="2" id="KW-1185">Reference proteome</keyword>
<dbReference type="Proteomes" id="UP001396334">
    <property type="component" value="Unassembled WGS sequence"/>
</dbReference>
<evidence type="ECO:0000313" key="2">
    <source>
        <dbReference type="Proteomes" id="UP001396334"/>
    </source>
</evidence>
<proteinExistence type="predicted"/>
<dbReference type="InterPro" id="IPR053218">
    <property type="entry name" value="Pathogen-related_defense"/>
</dbReference>
<dbReference type="EMBL" id="JBBPBN010000939">
    <property type="protein sequence ID" value="KAK8481194.1"/>
    <property type="molecule type" value="Genomic_DNA"/>
</dbReference>
<dbReference type="PANTHER" id="PTHR31723:SF8">
    <property type="entry name" value="PATHOGEN-RELATED PROTEIN"/>
    <property type="match status" value="1"/>
</dbReference>
<organism evidence="1 2">
    <name type="scientific">Hibiscus sabdariffa</name>
    <name type="common">roselle</name>
    <dbReference type="NCBI Taxonomy" id="183260"/>
    <lineage>
        <taxon>Eukaryota</taxon>
        <taxon>Viridiplantae</taxon>
        <taxon>Streptophyta</taxon>
        <taxon>Embryophyta</taxon>
        <taxon>Tracheophyta</taxon>
        <taxon>Spermatophyta</taxon>
        <taxon>Magnoliopsida</taxon>
        <taxon>eudicotyledons</taxon>
        <taxon>Gunneridae</taxon>
        <taxon>Pentapetalae</taxon>
        <taxon>rosids</taxon>
        <taxon>malvids</taxon>
        <taxon>Malvales</taxon>
        <taxon>Malvaceae</taxon>
        <taxon>Malvoideae</taxon>
        <taxon>Hibiscus</taxon>
    </lineage>
</organism>
<reference evidence="1 2" key="1">
    <citation type="journal article" date="2024" name="G3 (Bethesda)">
        <title>Genome assembly of Hibiscus sabdariffa L. provides insights into metabolisms of medicinal natural products.</title>
        <authorList>
            <person name="Kim T."/>
        </authorList>
    </citation>
    <scope>NUCLEOTIDE SEQUENCE [LARGE SCALE GENOMIC DNA]</scope>
    <source>
        <strain evidence="1">TK-2024</strain>
        <tissue evidence="1">Old leaves</tissue>
    </source>
</reference>
<accession>A0ABR1ZL47</accession>